<evidence type="ECO:0000259" key="2">
    <source>
        <dbReference type="Pfam" id="PF12552"/>
    </source>
</evidence>
<protein>
    <recommendedName>
        <fullName evidence="6">DUF4378 domain-containing protein</fullName>
    </recommendedName>
</protein>
<feature type="compositionally biased region" description="Basic and acidic residues" evidence="1">
    <location>
        <begin position="488"/>
        <end position="501"/>
    </location>
</feature>
<dbReference type="PANTHER" id="PTHR47071">
    <property type="entry name" value="PROTEIN TRM32"/>
    <property type="match status" value="1"/>
</dbReference>
<feature type="region of interest" description="Disordered" evidence="1">
    <location>
        <begin position="131"/>
        <end position="183"/>
    </location>
</feature>
<evidence type="ECO:0000259" key="3">
    <source>
        <dbReference type="Pfam" id="PF14309"/>
    </source>
</evidence>
<gene>
    <name evidence="4" type="ORF">Cni_G18026</name>
</gene>
<feature type="compositionally biased region" description="Basic and acidic residues" evidence="1">
    <location>
        <begin position="45"/>
        <end position="58"/>
    </location>
</feature>
<dbReference type="InterPro" id="IPR025486">
    <property type="entry name" value="DUF4378"/>
</dbReference>
<evidence type="ECO:0000256" key="1">
    <source>
        <dbReference type="SAM" id="MobiDB-lite"/>
    </source>
</evidence>
<feature type="compositionally biased region" description="Low complexity" evidence="1">
    <location>
        <begin position="165"/>
        <end position="176"/>
    </location>
</feature>
<dbReference type="Pfam" id="PF14309">
    <property type="entry name" value="DUF4378"/>
    <property type="match status" value="1"/>
</dbReference>
<dbReference type="Pfam" id="PF12552">
    <property type="entry name" value="DUF3741"/>
    <property type="match status" value="1"/>
</dbReference>
<sequence length="853" mass="96318">MADGSKPGAKAFNEHDNPGCMQSLLHFLDLHQRLRMRKTLVYRRHSSESIESPKRKQNVDPPDGCQNNLEKDANVVTKNKESAGGRISSPNALMRNLISRKKFRGKDKKQNASLLESQMLRTLSIHHLEGDVYVPPDESTSEREKSTDSSNLEENHCSSSNELIPTSPKTTKRSTSGKQHRLCRSESNLDGIKEAEEFSSNQNAANANELGIDAALYQSKEFIDMMQLFSANRELFLKFLKDPTFIFTDHAQKQQASVPAKGLTKSGSFPVAGWLHRNNEPSVDHLQEQNELVCKKEKNLQNRKSSSVSNLIEDVVTPVHLMADRDFNMLKAESSTPDFSELFLEEPNNKKNVITGSQHFKLLKKKIKDIIKEHKREEQRISMDSIIDKIPCGEKFSENVKKESECRSKNKFWKSGIPPSSSKHALKNIRKSTSFTESLCRYSQLLESVSSTESKKTPVISNSIKEDTEQQSRRPPKALSRIFSLPELRSRSLSKDTRNEVHSSQLAMQSASGLGDGTTSVDHSDHSQVGSVSALSCNEKSLDSEKLVEQSVDDVSGVTVGTKEQTLSFNEQEHLEALKDQNLSIIEGKSHSSLDDDGTDAPLTPGKILDTDPYGQEESLNIELNTLQKQTEDPDLMIVPQLDYGIHASLMKEDVEEPFDETPRLREPNLNSFSIQVHEKEEAEFQYVRNILHKSGFSSNPAVAEWYLPDVPVDPSLFEEECSSRGFDFYGDEPNTILKHMLLFDLINEVLLETYDASVAHCPWVLHSDYQIRPLPVGHRVVEEVWAVISKHLSYQLQLDQTVESIVERDFTKNDGWMSLQHDIEFVGLDMGDLILEDLFEEIILDFVDRSSS</sequence>
<reference evidence="4 5" key="1">
    <citation type="submission" date="2023-10" db="EMBL/GenBank/DDBJ databases">
        <title>Chromosome-scale genome assembly provides insights into flower coloration mechanisms of Canna indica.</title>
        <authorList>
            <person name="Li C."/>
        </authorList>
    </citation>
    <scope>NUCLEOTIDE SEQUENCE [LARGE SCALE GENOMIC DNA]</scope>
    <source>
        <tissue evidence="4">Flower</tissue>
    </source>
</reference>
<evidence type="ECO:0000313" key="5">
    <source>
        <dbReference type="Proteomes" id="UP001327560"/>
    </source>
</evidence>
<feature type="compositionally biased region" description="Polar residues" evidence="1">
    <location>
        <begin position="148"/>
        <end position="164"/>
    </location>
</feature>
<dbReference type="InterPro" id="IPR044257">
    <property type="entry name" value="TRM32-like"/>
</dbReference>
<name>A0AAQ3KI37_9LILI</name>
<dbReference type="Proteomes" id="UP001327560">
    <property type="component" value="Chromosome 5"/>
</dbReference>
<dbReference type="AlphaFoldDB" id="A0AAQ3KI37"/>
<feature type="compositionally biased region" description="Polar residues" evidence="1">
    <location>
        <begin position="502"/>
        <end position="532"/>
    </location>
</feature>
<evidence type="ECO:0000313" key="4">
    <source>
        <dbReference type="EMBL" id="WOL09273.1"/>
    </source>
</evidence>
<accession>A0AAQ3KI37</accession>
<feature type="domain" description="DUF4378" evidence="3">
    <location>
        <begin position="684"/>
        <end position="842"/>
    </location>
</feature>
<dbReference type="InterPro" id="IPR022212">
    <property type="entry name" value="DUF3741"/>
</dbReference>
<proteinExistence type="predicted"/>
<evidence type="ECO:0008006" key="6">
    <source>
        <dbReference type="Google" id="ProtNLM"/>
    </source>
</evidence>
<feature type="region of interest" description="Disordered" evidence="1">
    <location>
        <begin position="456"/>
        <end position="532"/>
    </location>
</feature>
<feature type="region of interest" description="Disordered" evidence="1">
    <location>
        <begin position="43"/>
        <end position="69"/>
    </location>
</feature>
<dbReference type="PANTHER" id="PTHR47071:SF9">
    <property type="entry name" value="TRM32-LIKE PROTEIN (DUF3741)"/>
    <property type="match status" value="1"/>
</dbReference>
<keyword evidence="5" id="KW-1185">Reference proteome</keyword>
<feature type="domain" description="DUF3741" evidence="2">
    <location>
        <begin position="201"/>
        <end position="243"/>
    </location>
</feature>
<dbReference type="EMBL" id="CP136894">
    <property type="protein sequence ID" value="WOL09273.1"/>
    <property type="molecule type" value="Genomic_DNA"/>
</dbReference>
<organism evidence="4 5">
    <name type="scientific">Canna indica</name>
    <name type="common">Indian-shot</name>
    <dbReference type="NCBI Taxonomy" id="4628"/>
    <lineage>
        <taxon>Eukaryota</taxon>
        <taxon>Viridiplantae</taxon>
        <taxon>Streptophyta</taxon>
        <taxon>Embryophyta</taxon>
        <taxon>Tracheophyta</taxon>
        <taxon>Spermatophyta</taxon>
        <taxon>Magnoliopsida</taxon>
        <taxon>Liliopsida</taxon>
        <taxon>Zingiberales</taxon>
        <taxon>Cannaceae</taxon>
        <taxon>Canna</taxon>
    </lineage>
</organism>